<organism evidence="1 2">
    <name type="scientific">Halogranum amylolyticum</name>
    <dbReference type="NCBI Taxonomy" id="660520"/>
    <lineage>
        <taxon>Archaea</taxon>
        <taxon>Methanobacteriati</taxon>
        <taxon>Methanobacteriota</taxon>
        <taxon>Stenosarchaea group</taxon>
        <taxon>Halobacteria</taxon>
        <taxon>Halobacteriales</taxon>
        <taxon>Haloferacaceae</taxon>
    </lineage>
</organism>
<accession>A0A1H8UCQ0</accession>
<dbReference type="AlphaFoldDB" id="A0A1H8UCQ0"/>
<dbReference type="Proteomes" id="UP000199126">
    <property type="component" value="Unassembled WGS sequence"/>
</dbReference>
<name>A0A1H8UCQ0_9EURY</name>
<dbReference type="EMBL" id="FODV01000010">
    <property type="protein sequence ID" value="SEP00643.1"/>
    <property type="molecule type" value="Genomic_DNA"/>
</dbReference>
<gene>
    <name evidence="1" type="ORF">SAMN04487948_11093</name>
</gene>
<sequence length="83" mass="9378">MTNNCVDFLMSVVIHKPKQSRQEVISTVYDRTSFLDEFVLDTKITHKSAASLFKPVPTPVVQCVEYGTERTAFVSQGIVARDR</sequence>
<protein>
    <submittedName>
        <fullName evidence="1">Uncharacterized protein</fullName>
    </submittedName>
</protein>
<reference evidence="2" key="1">
    <citation type="submission" date="2016-10" db="EMBL/GenBank/DDBJ databases">
        <authorList>
            <person name="Varghese N."/>
            <person name="Submissions S."/>
        </authorList>
    </citation>
    <scope>NUCLEOTIDE SEQUENCE [LARGE SCALE GENOMIC DNA]</scope>
    <source>
        <strain evidence="2">CGMCC 1.10121</strain>
    </source>
</reference>
<evidence type="ECO:0000313" key="2">
    <source>
        <dbReference type="Proteomes" id="UP000199126"/>
    </source>
</evidence>
<evidence type="ECO:0000313" key="1">
    <source>
        <dbReference type="EMBL" id="SEP00643.1"/>
    </source>
</evidence>
<keyword evidence="2" id="KW-1185">Reference proteome</keyword>
<proteinExistence type="predicted"/>